<evidence type="ECO:0000256" key="1">
    <source>
        <dbReference type="SAM" id="MobiDB-lite"/>
    </source>
</evidence>
<evidence type="ECO:0000313" key="2">
    <source>
        <dbReference type="EMBL" id="RQH13419.1"/>
    </source>
</evidence>
<organism evidence="2 3">
    <name type="scientific">Okeania hirsuta</name>
    <dbReference type="NCBI Taxonomy" id="1458930"/>
    <lineage>
        <taxon>Bacteria</taxon>
        <taxon>Bacillati</taxon>
        <taxon>Cyanobacteriota</taxon>
        <taxon>Cyanophyceae</taxon>
        <taxon>Oscillatoriophycideae</taxon>
        <taxon>Oscillatoriales</taxon>
        <taxon>Microcoleaceae</taxon>
        <taxon>Okeania</taxon>
    </lineage>
</organism>
<feature type="region of interest" description="Disordered" evidence="1">
    <location>
        <begin position="26"/>
        <end position="45"/>
    </location>
</feature>
<protein>
    <submittedName>
        <fullName evidence="2">Uncharacterized protein</fullName>
    </submittedName>
</protein>
<dbReference type="RefSeq" id="WP_124155910.1">
    <property type="nucleotide sequence ID" value="NZ_CAWOLW010000584.1"/>
</dbReference>
<name>A0A3N6NC25_9CYAN</name>
<keyword evidence="3" id="KW-1185">Reference proteome</keyword>
<accession>A0A3N6NC25</accession>
<comment type="caution">
    <text evidence="2">The sequence shown here is derived from an EMBL/GenBank/DDBJ whole genome shotgun (WGS) entry which is preliminary data.</text>
</comment>
<feature type="region of interest" description="Disordered" evidence="1">
    <location>
        <begin position="87"/>
        <end position="126"/>
    </location>
</feature>
<reference evidence="2 3" key="1">
    <citation type="journal article" date="2018" name="ACS Chem. Biol.">
        <title>Ketoreductase domain dysfunction expands chemodiversity: malyngamide biosynthesis in the cyanobacterium Okeania hirsuta.</title>
        <authorList>
            <person name="Moss N.A."/>
            <person name="Leao T."/>
            <person name="Rankin M."/>
            <person name="McCullough T.M."/>
            <person name="Qu P."/>
            <person name="Korobeynikov A."/>
            <person name="Smith J.L."/>
            <person name="Gerwick L."/>
            <person name="Gerwick W.H."/>
        </authorList>
    </citation>
    <scope>NUCLEOTIDE SEQUENCE [LARGE SCALE GENOMIC DNA]</scope>
    <source>
        <strain evidence="2 3">PAB10Feb10-1</strain>
    </source>
</reference>
<sequence>MILGGEEKLQDQISELTKTISQQTRLLEHHQKEDTVNTDSFQKKPSNKVLATASNELSTTFKFAGFASTAMIVLLILAYSYQDQNEKLPQQKTVSSKKYQLQKKKSPTRTVKSTKKEFRNYTPIPK</sequence>
<dbReference type="Proteomes" id="UP000269154">
    <property type="component" value="Unassembled WGS sequence"/>
</dbReference>
<evidence type="ECO:0000313" key="3">
    <source>
        <dbReference type="Proteomes" id="UP000269154"/>
    </source>
</evidence>
<dbReference type="EMBL" id="RCBY01000624">
    <property type="protein sequence ID" value="RQH13419.1"/>
    <property type="molecule type" value="Genomic_DNA"/>
</dbReference>
<gene>
    <name evidence="2" type="ORF">D5R40_34560</name>
</gene>
<dbReference type="AlphaFoldDB" id="A0A3N6NC25"/>
<proteinExistence type="predicted"/>
<feature type="compositionally biased region" description="Basic and acidic residues" evidence="1">
    <location>
        <begin position="26"/>
        <end position="35"/>
    </location>
</feature>